<dbReference type="UniPathway" id="UPA00232"/>
<feature type="domain" description="COQ9 C-terminal" evidence="9">
    <location>
        <begin position="111"/>
        <end position="171"/>
    </location>
</feature>
<dbReference type="Proteomes" id="UP000187209">
    <property type="component" value="Unassembled WGS sequence"/>
</dbReference>
<dbReference type="GO" id="GO:0008289">
    <property type="term" value="F:lipid binding"/>
    <property type="evidence" value="ECO:0007669"/>
    <property type="project" value="UniProtKB-UniRule"/>
</dbReference>
<dbReference type="GO" id="GO:0006744">
    <property type="term" value="P:ubiquinone biosynthetic process"/>
    <property type="evidence" value="ECO:0007669"/>
    <property type="project" value="UniProtKB-UniRule"/>
</dbReference>
<evidence type="ECO:0000256" key="7">
    <source>
        <dbReference type="ARBA" id="ARBA00023128"/>
    </source>
</evidence>
<evidence type="ECO:0000256" key="6">
    <source>
        <dbReference type="ARBA" id="ARBA00023121"/>
    </source>
</evidence>
<comment type="caution">
    <text evidence="10">The sequence shown here is derived from an EMBL/GenBank/DDBJ whole genome shotgun (WGS) entry which is preliminary data.</text>
</comment>
<comment type="pathway">
    <text evidence="2 8">Cofactor biosynthesis; ubiquinone biosynthesis.</text>
</comment>
<evidence type="ECO:0000256" key="3">
    <source>
        <dbReference type="ARBA" id="ARBA00010766"/>
    </source>
</evidence>
<dbReference type="NCBIfam" id="TIGR02396">
    <property type="entry name" value="diverge_rpsU"/>
    <property type="match status" value="1"/>
</dbReference>
<comment type="subcellular location">
    <subcellularLocation>
        <location evidence="1 8">Mitochondrion</location>
    </subcellularLocation>
</comment>
<proteinExistence type="inferred from homology"/>
<name>A0A1R2B3S3_9CILI</name>
<comment type="function">
    <text evidence="8">Membrane-associated protein that warps the membrane surface to access and bind aromatic isoprenes with high specificity, including ubiquinone (CoQ) isoprene intermediates and presents them directly to Coq7, therefore facilitating the Coq7-mediated hydroxylase step. Participates in the biosynthesis of coenzyme Q, also named ubiquinone, an essential lipid-soluble electron transporter for aerobic cellular respiration.</text>
</comment>
<organism evidence="10 11">
    <name type="scientific">Stentor coeruleus</name>
    <dbReference type="NCBI Taxonomy" id="5963"/>
    <lineage>
        <taxon>Eukaryota</taxon>
        <taxon>Sar</taxon>
        <taxon>Alveolata</taxon>
        <taxon>Ciliophora</taxon>
        <taxon>Postciliodesmatophora</taxon>
        <taxon>Heterotrichea</taxon>
        <taxon>Heterotrichida</taxon>
        <taxon>Stentoridae</taxon>
        <taxon>Stentor</taxon>
    </lineage>
</organism>
<sequence>MWALRKSLINKSLELVHTEGWDSCMQSASLSLNLSPAIVSQLFPKGQYELIEYLMQMWNEQLYIDFHPYNEITPTNLYTITRKRLEYMNPYLPIWTQAMKIGANPQNIITTTNTLWNTFDSIWKLAGEKNVDTFYPIKRGSLAMIYLTTEVKIVKNPHKVEECWKEMEEKMMKSFDAGKVAENVFETMKFVANANYRILQSFYPEPSSHQNPINKYQ</sequence>
<protein>
    <recommendedName>
        <fullName evidence="8">Ubiquinone biosynthesis protein</fullName>
    </recommendedName>
</protein>
<dbReference type="Gene3D" id="1.10.357.10">
    <property type="entry name" value="Tetracycline Repressor, domain 2"/>
    <property type="match status" value="1"/>
</dbReference>
<dbReference type="PANTHER" id="PTHR21427">
    <property type="entry name" value="UBIQUINONE BIOSYNTHESIS PROTEIN COQ9, MITOCHONDRIAL"/>
    <property type="match status" value="1"/>
</dbReference>
<comment type="similarity">
    <text evidence="3 8">Belongs to the COQ9 family.</text>
</comment>
<dbReference type="AlphaFoldDB" id="A0A1R2B3S3"/>
<evidence type="ECO:0000256" key="8">
    <source>
        <dbReference type="RuleBase" id="RU366063"/>
    </source>
</evidence>
<dbReference type="OrthoDB" id="619536at2759"/>
<keyword evidence="4 8" id="KW-0831">Ubiquinone biosynthesis</keyword>
<evidence type="ECO:0000256" key="4">
    <source>
        <dbReference type="ARBA" id="ARBA00022688"/>
    </source>
</evidence>
<evidence type="ECO:0000256" key="5">
    <source>
        <dbReference type="ARBA" id="ARBA00022946"/>
    </source>
</evidence>
<keyword evidence="5" id="KW-0809">Transit peptide</keyword>
<evidence type="ECO:0000259" key="9">
    <source>
        <dbReference type="Pfam" id="PF08511"/>
    </source>
</evidence>
<dbReference type="GO" id="GO:0005743">
    <property type="term" value="C:mitochondrial inner membrane"/>
    <property type="evidence" value="ECO:0007669"/>
    <property type="project" value="TreeGrafter"/>
</dbReference>
<dbReference type="PANTHER" id="PTHR21427:SF19">
    <property type="entry name" value="UBIQUINONE BIOSYNTHESIS PROTEIN COQ9, MITOCHONDRIAL"/>
    <property type="match status" value="1"/>
</dbReference>
<evidence type="ECO:0000313" key="10">
    <source>
        <dbReference type="EMBL" id="OMJ71412.1"/>
    </source>
</evidence>
<dbReference type="InterPro" id="IPR013718">
    <property type="entry name" value="COQ9_C"/>
</dbReference>
<keyword evidence="11" id="KW-1185">Reference proteome</keyword>
<gene>
    <name evidence="10" type="ORF">SteCoe_30372</name>
</gene>
<accession>A0A1R2B3S3</accession>
<evidence type="ECO:0000256" key="2">
    <source>
        <dbReference type="ARBA" id="ARBA00004749"/>
    </source>
</evidence>
<reference evidence="10 11" key="1">
    <citation type="submission" date="2016-11" db="EMBL/GenBank/DDBJ databases">
        <title>The macronuclear genome of Stentor coeruleus: a giant cell with tiny introns.</title>
        <authorList>
            <person name="Slabodnick M."/>
            <person name="Ruby J.G."/>
            <person name="Reiff S.B."/>
            <person name="Swart E.C."/>
            <person name="Gosai S."/>
            <person name="Prabakaran S."/>
            <person name="Witkowska E."/>
            <person name="Larue G.E."/>
            <person name="Fisher S."/>
            <person name="Freeman R.M."/>
            <person name="Gunawardena J."/>
            <person name="Chu W."/>
            <person name="Stover N.A."/>
            <person name="Gregory B.D."/>
            <person name="Nowacki M."/>
            <person name="Derisi J."/>
            <person name="Roy S.W."/>
            <person name="Marshall W.F."/>
            <person name="Sood P."/>
        </authorList>
    </citation>
    <scope>NUCLEOTIDE SEQUENCE [LARGE SCALE GENOMIC DNA]</scope>
    <source>
        <strain evidence="10">WM001</strain>
    </source>
</reference>
<dbReference type="InterPro" id="IPR012762">
    <property type="entry name" value="Ubiq_biosynth_COQ9"/>
</dbReference>
<dbReference type="EMBL" id="MPUH01000992">
    <property type="protein sequence ID" value="OMJ71412.1"/>
    <property type="molecule type" value="Genomic_DNA"/>
</dbReference>
<keyword evidence="7 8" id="KW-0496">Mitochondrion</keyword>
<evidence type="ECO:0000256" key="1">
    <source>
        <dbReference type="ARBA" id="ARBA00004173"/>
    </source>
</evidence>
<dbReference type="Pfam" id="PF08511">
    <property type="entry name" value="COQ9"/>
    <property type="match status" value="1"/>
</dbReference>
<evidence type="ECO:0000313" key="11">
    <source>
        <dbReference type="Proteomes" id="UP000187209"/>
    </source>
</evidence>
<keyword evidence="6 8" id="KW-0446">Lipid-binding</keyword>